<feature type="region of interest" description="Disordered" evidence="3">
    <location>
        <begin position="1"/>
        <end position="29"/>
    </location>
</feature>
<dbReference type="Proteomes" id="UP000660262">
    <property type="component" value="Unassembled WGS sequence"/>
</dbReference>
<comment type="caution">
    <text evidence="5">The sequence shown here is derived from an EMBL/GenBank/DDBJ whole genome shotgun (WGS) entry which is preliminary data.</text>
</comment>
<dbReference type="GO" id="GO:0005975">
    <property type="term" value="P:carbohydrate metabolic process"/>
    <property type="evidence" value="ECO:0007669"/>
    <property type="project" value="InterPro"/>
</dbReference>
<dbReference type="OrthoDB" id="550577at2759"/>
<dbReference type="InterPro" id="IPR006047">
    <property type="entry name" value="GH13_cat_dom"/>
</dbReference>
<evidence type="ECO:0000256" key="1">
    <source>
        <dbReference type="ARBA" id="ARBA00008061"/>
    </source>
</evidence>
<evidence type="ECO:0000313" key="6">
    <source>
        <dbReference type="Proteomes" id="UP000660262"/>
    </source>
</evidence>
<dbReference type="AlphaFoldDB" id="A0A830H5N2"/>
<dbReference type="SUPFAM" id="SSF51445">
    <property type="entry name" value="(Trans)glycosidases"/>
    <property type="match status" value="1"/>
</dbReference>
<feature type="compositionally biased region" description="Basic residues" evidence="3">
    <location>
        <begin position="19"/>
        <end position="29"/>
    </location>
</feature>
<feature type="region of interest" description="Disordered" evidence="3">
    <location>
        <begin position="441"/>
        <end position="460"/>
    </location>
</feature>
<evidence type="ECO:0000313" key="5">
    <source>
        <dbReference type="EMBL" id="GHP02496.1"/>
    </source>
</evidence>
<evidence type="ECO:0000256" key="2">
    <source>
        <dbReference type="ARBA" id="ARBA00030238"/>
    </source>
</evidence>
<sequence length="601" mass="66081">MASRINMASGASTCGQQGGHHRSGSVGRGHAHIVPRHFHLPRASTKRRLLSKPCQVLPDSVLLQGFHWESSTPDARQPETWPNGEIGTSWYASLTAMAPDLAEMGITDVWLPPPSNSVAREGYLPSRLFELDGGYGSEEELKKLIRTFHANGIAAVMDVVINHRCGDKQDENGNWTLYSDEVSHDKRRIDWGPWALGSNHPVDALAGTGNPKSEPYYPAAPNVDHHNAEVRKAITAWLTYMTSPRYIGFDSLRFDFVRGYDVSYLREYVESTVGTRGEMCVAEYWDDDEGNNPRYTTGEILSDYVDKAGPSVGAFDFPLKGAIMDALSTGDMRLLVENGNRMPGLAGIRPGQAFTFVENHDTSAPQCHWPFPENTAQLTAGYAYLLSHPGIPVVFWPHLCGKKNIDGVLNGKPIDPTLTEAAGSIDKRNVWVPPEHEGFSWEERWPGTEKGTVGSQDGVQGPNYSGVLGDTIAKLCRARREAGISSTSRMQIIKVEEGLYVADIYGGHVYGSAREGASKADFIKYLRVAIGPKANTDFPMPETCPLDENLELPTCVTVDSGAMHRVMAFTDPCDEILSTMADLDDASEFVMPEIKMPRTYS</sequence>
<dbReference type="CDD" id="cd11314">
    <property type="entry name" value="AmyAc_arch_bac_plant_AmyA"/>
    <property type="match status" value="1"/>
</dbReference>
<dbReference type="EMBL" id="BNJQ01000003">
    <property type="protein sequence ID" value="GHP02496.1"/>
    <property type="molecule type" value="Genomic_DNA"/>
</dbReference>
<organism evidence="5 6">
    <name type="scientific">Pycnococcus provasolii</name>
    <dbReference type="NCBI Taxonomy" id="41880"/>
    <lineage>
        <taxon>Eukaryota</taxon>
        <taxon>Viridiplantae</taxon>
        <taxon>Chlorophyta</taxon>
        <taxon>Pseudoscourfieldiophyceae</taxon>
        <taxon>Pseudoscourfieldiales</taxon>
        <taxon>Pycnococcaceae</taxon>
        <taxon>Pycnococcus</taxon>
    </lineage>
</organism>
<protein>
    <recommendedName>
        <fullName evidence="2">1,4-alpha-D-glucan glucanohydrolase</fullName>
    </recommendedName>
</protein>
<evidence type="ECO:0000259" key="4">
    <source>
        <dbReference type="SMART" id="SM00642"/>
    </source>
</evidence>
<name>A0A830H5N2_9CHLO</name>
<feature type="domain" description="Glycosyl hydrolase family 13 catalytic" evidence="4">
    <location>
        <begin position="60"/>
        <end position="456"/>
    </location>
</feature>
<dbReference type="Gene3D" id="3.20.20.80">
    <property type="entry name" value="Glycosidases"/>
    <property type="match status" value="1"/>
</dbReference>
<gene>
    <name evidence="5" type="ORF">PPROV_000125300</name>
</gene>
<evidence type="ECO:0000256" key="3">
    <source>
        <dbReference type="SAM" id="MobiDB-lite"/>
    </source>
</evidence>
<proteinExistence type="inferred from homology"/>
<dbReference type="SMART" id="SM00642">
    <property type="entry name" value="Aamy"/>
    <property type="match status" value="1"/>
</dbReference>
<keyword evidence="6" id="KW-1185">Reference proteome</keyword>
<dbReference type="InterPro" id="IPR017853">
    <property type="entry name" value="GH"/>
</dbReference>
<dbReference type="PANTHER" id="PTHR43447">
    <property type="entry name" value="ALPHA-AMYLASE"/>
    <property type="match status" value="1"/>
</dbReference>
<comment type="similarity">
    <text evidence="1">Belongs to the glycosyl hydrolase 13 family.</text>
</comment>
<reference evidence="5" key="1">
    <citation type="submission" date="2020-10" db="EMBL/GenBank/DDBJ databases">
        <title>Unveiling of a novel bifunctional photoreceptor, Dualchrome1, isolated from a cosmopolitan green alga.</title>
        <authorList>
            <person name="Suzuki S."/>
            <person name="Kawachi M."/>
        </authorList>
    </citation>
    <scope>NUCLEOTIDE SEQUENCE</scope>
    <source>
        <strain evidence="5">NIES 2893</strain>
    </source>
</reference>
<accession>A0A830H5N2</accession>
<dbReference type="Pfam" id="PF00128">
    <property type="entry name" value="Alpha-amylase"/>
    <property type="match status" value="1"/>
</dbReference>